<dbReference type="Proteomes" id="UP000431304">
    <property type="component" value="Unassembled WGS sequence"/>
</dbReference>
<reference evidence="3 4" key="1">
    <citation type="journal article" date="2019" name="Nat. Med.">
        <title>A library of human gut bacterial isolates paired with longitudinal multiomics data enables mechanistic microbiome research.</title>
        <authorList>
            <person name="Poyet M."/>
            <person name="Groussin M."/>
            <person name="Gibbons S.M."/>
            <person name="Avila-Pacheco J."/>
            <person name="Jiang X."/>
            <person name="Kearney S.M."/>
            <person name="Perrotta A.R."/>
            <person name="Berdy B."/>
            <person name="Zhao S."/>
            <person name="Lieberman T.D."/>
            <person name="Swanson P.K."/>
            <person name="Smith M."/>
            <person name="Roesemann S."/>
            <person name="Alexander J.E."/>
            <person name="Rich S.A."/>
            <person name="Livny J."/>
            <person name="Vlamakis H."/>
            <person name="Clish C."/>
            <person name="Bullock K."/>
            <person name="Deik A."/>
            <person name="Scott J."/>
            <person name="Pierce K.A."/>
            <person name="Xavier R.J."/>
            <person name="Alm E.J."/>
        </authorList>
    </citation>
    <scope>NUCLEOTIDE SEQUENCE [LARGE SCALE GENOMIC DNA]</scope>
    <source>
        <strain evidence="3 4">BIOML-A3</strain>
    </source>
</reference>
<sequence>MSEQKRESMKQIEDDILADLLELEDQMSQYTFLVECGLELPEYPAALKTDEYLIHECQVNTWMHLEWIDDCLNWQGISDSLVICGALSLLMEIYNGRTREEIQNFHCSILEHPCFRVHFAQEQLKGLEYMVAKLYEHRLQSDCVHEQVAKADCECPFYK</sequence>
<evidence type="ECO:0000313" key="4">
    <source>
        <dbReference type="Proteomes" id="UP000431304"/>
    </source>
</evidence>
<dbReference type="InterPro" id="IPR003808">
    <property type="entry name" value="Fe-S_metab-assoc_dom"/>
</dbReference>
<organism evidence="3 4">
    <name type="scientific">Eubacterium ramulus</name>
    <dbReference type="NCBI Taxonomy" id="39490"/>
    <lineage>
        <taxon>Bacteria</taxon>
        <taxon>Bacillati</taxon>
        <taxon>Bacillota</taxon>
        <taxon>Clostridia</taxon>
        <taxon>Eubacteriales</taxon>
        <taxon>Eubacteriaceae</taxon>
        <taxon>Eubacterium</taxon>
    </lineage>
</organism>
<evidence type="ECO:0000256" key="1">
    <source>
        <dbReference type="ARBA" id="ARBA00010282"/>
    </source>
</evidence>
<dbReference type="AlphaFoldDB" id="A0A844E150"/>
<name>A0A844E150_EUBRA</name>
<dbReference type="PANTHER" id="PTHR43597">
    <property type="entry name" value="SULFUR ACCEPTOR PROTEIN CSDE"/>
    <property type="match status" value="1"/>
</dbReference>
<comment type="similarity">
    <text evidence="1">Belongs to the SufE family.</text>
</comment>
<accession>A0A844E150</accession>
<proteinExistence type="inferred from homology"/>
<dbReference type="Gene3D" id="3.90.1010.10">
    <property type="match status" value="1"/>
</dbReference>
<comment type="caution">
    <text evidence="3">The sequence shown here is derived from an EMBL/GenBank/DDBJ whole genome shotgun (WGS) entry which is preliminary data.</text>
</comment>
<dbReference type="SUPFAM" id="SSF82649">
    <property type="entry name" value="SufE/NifU"/>
    <property type="match status" value="1"/>
</dbReference>
<evidence type="ECO:0000259" key="2">
    <source>
        <dbReference type="Pfam" id="PF02657"/>
    </source>
</evidence>
<dbReference type="RefSeq" id="WP_022035020.1">
    <property type="nucleotide sequence ID" value="NZ_CBCTYR010000001.1"/>
</dbReference>
<evidence type="ECO:0000313" key="3">
    <source>
        <dbReference type="EMBL" id="MSD15354.1"/>
    </source>
</evidence>
<dbReference type="Pfam" id="PF02657">
    <property type="entry name" value="SufE"/>
    <property type="match status" value="1"/>
</dbReference>
<protein>
    <recommendedName>
        <fullName evidence="2">Fe-S metabolism associated domain-containing protein</fullName>
    </recommendedName>
</protein>
<gene>
    <name evidence="3" type="ORF">GKE72_04575</name>
</gene>
<dbReference type="PANTHER" id="PTHR43597:SF5">
    <property type="entry name" value="SUFE-LIKE PROTEIN 2, CHLOROPLASTIC"/>
    <property type="match status" value="1"/>
</dbReference>
<feature type="domain" description="Fe-S metabolism associated" evidence="2">
    <location>
        <begin position="19"/>
        <end position="135"/>
    </location>
</feature>
<dbReference type="EMBL" id="WKRA01000005">
    <property type="protein sequence ID" value="MSD15354.1"/>
    <property type="molecule type" value="Genomic_DNA"/>
</dbReference>